<evidence type="ECO:0000313" key="7">
    <source>
        <dbReference type="Proteomes" id="UP000293589"/>
    </source>
</evidence>
<dbReference type="PROSITE" id="PS50893">
    <property type="entry name" value="ABC_TRANSPORTER_2"/>
    <property type="match status" value="1"/>
</dbReference>
<evidence type="ECO:0000313" key="6">
    <source>
        <dbReference type="EMBL" id="QAY32255.1"/>
    </source>
</evidence>
<dbReference type="SMART" id="SM00382">
    <property type="entry name" value="AAA"/>
    <property type="match status" value="1"/>
</dbReference>
<dbReference type="GO" id="GO:0016020">
    <property type="term" value="C:membrane"/>
    <property type="evidence" value="ECO:0007669"/>
    <property type="project" value="InterPro"/>
</dbReference>
<dbReference type="Gene3D" id="3.40.50.300">
    <property type="entry name" value="P-loop containing nucleotide triphosphate hydrolases"/>
    <property type="match status" value="1"/>
</dbReference>
<gene>
    <name evidence="6" type="ORF">ESN35_01460</name>
</gene>
<organism evidence="6 7">
    <name type="scientific">Bifidobacterium pullorum subsp. gallinarum</name>
    <dbReference type="NCBI Taxonomy" id="78344"/>
    <lineage>
        <taxon>Bacteria</taxon>
        <taxon>Bacillati</taxon>
        <taxon>Actinomycetota</taxon>
        <taxon>Actinomycetes</taxon>
        <taxon>Bifidobacteriales</taxon>
        <taxon>Bifidobacteriaceae</taxon>
        <taxon>Bifidobacterium</taxon>
    </lineage>
</organism>
<dbReference type="GO" id="GO:0140359">
    <property type="term" value="F:ABC-type transporter activity"/>
    <property type="evidence" value="ECO:0007669"/>
    <property type="project" value="InterPro"/>
</dbReference>
<name>A0A4P6DS83_9BIFI</name>
<keyword evidence="4 6" id="KW-0067">ATP-binding</keyword>
<keyword evidence="3" id="KW-0547">Nucleotide-binding</keyword>
<dbReference type="CDD" id="cd03220">
    <property type="entry name" value="ABC_KpsT_Wzt"/>
    <property type="match status" value="1"/>
</dbReference>
<dbReference type="InterPro" id="IPR027417">
    <property type="entry name" value="P-loop_NTPase"/>
</dbReference>
<dbReference type="Pfam" id="PF00005">
    <property type="entry name" value="ABC_tran"/>
    <property type="match status" value="1"/>
</dbReference>
<evidence type="ECO:0000256" key="3">
    <source>
        <dbReference type="ARBA" id="ARBA00022741"/>
    </source>
</evidence>
<feature type="domain" description="ABC transporter" evidence="5">
    <location>
        <begin position="19"/>
        <end position="263"/>
    </location>
</feature>
<dbReference type="InterPro" id="IPR050683">
    <property type="entry name" value="Bact_Polysacc_Export_ATP-bd"/>
</dbReference>
<dbReference type="GO" id="GO:0016887">
    <property type="term" value="F:ATP hydrolysis activity"/>
    <property type="evidence" value="ECO:0007669"/>
    <property type="project" value="InterPro"/>
</dbReference>
<dbReference type="SUPFAM" id="SSF52540">
    <property type="entry name" value="P-loop containing nucleoside triphosphate hydrolases"/>
    <property type="match status" value="1"/>
</dbReference>
<comment type="similarity">
    <text evidence="1">Belongs to the ABC transporter superfamily.</text>
</comment>
<dbReference type="InterPro" id="IPR015860">
    <property type="entry name" value="ABC_transpr_TagH-like"/>
</dbReference>
<protein>
    <submittedName>
        <fullName evidence="6">ATP-binding cassette domain-containing protein</fullName>
    </submittedName>
</protein>
<evidence type="ECO:0000256" key="2">
    <source>
        <dbReference type="ARBA" id="ARBA00022448"/>
    </source>
</evidence>
<dbReference type="InterPro" id="IPR003439">
    <property type="entry name" value="ABC_transporter-like_ATP-bd"/>
</dbReference>
<dbReference type="GO" id="GO:0005524">
    <property type="term" value="F:ATP binding"/>
    <property type="evidence" value="ECO:0007669"/>
    <property type="project" value="UniProtKB-KW"/>
</dbReference>
<dbReference type="PROSITE" id="PS00211">
    <property type="entry name" value="ABC_TRANSPORTER_1"/>
    <property type="match status" value="1"/>
</dbReference>
<dbReference type="AlphaFoldDB" id="A0A4P6DS83"/>
<dbReference type="RefSeq" id="WP_129236793.1">
    <property type="nucleotide sequence ID" value="NZ_CP035464.1"/>
</dbReference>
<accession>A0A4P6DS83</accession>
<dbReference type="EMBL" id="CP035464">
    <property type="protein sequence ID" value="QAY32255.1"/>
    <property type="molecule type" value="Genomic_DNA"/>
</dbReference>
<evidence type="ECO:0000256" key="4">
    <source>
        <dbReference type="ARBA" id="ARBA00022840"/>
    </source>
</evidence>
<dbReference type="KEGG" id="bgx:ESN35_01460"/>
<sequence>MRNVTEYVKKTSTVDAVVLRVNHVAKSFRLPTEQASGLKMAFLNWTKGIKGYSEQKVLQDISFTVERGDFFGIVGRNGSGKSTLLKIISQIYVPEQGSVDVRGKLVPFIELGVGFNPELTGRENVYLNGALLGFSREEIDAMYDEIVEFAELQNFMDQKLKNYSSGMQVRLAFSVAIKAQGDILVLDEVLAVGDEAFQKKCDSFFKRVKEDPSKTVILVTHSMDAMKKYCNKAILISDGKVVASGDPEKVADQYSLENAQSDNCFKTKAVDVYEYPTGLNPRVPILNVTHGGDSVVDGISPYVFNVEYEFQESTPAFLGLILQDARRGGQVYDVDSQTNSLGVPVKQGHHVIQFSIPINMLNNGEYRIFATLRVQSGNDPSELEYLAYTNDDNCCYFAVRNMENGENGILNERFMHIQRI</sequence>
<evidence type="ECO:0000259" key="5">
    <source>
        <dbReference type="PROSITE" id="PS50893"/>
    </source>
</evidence>
<dbReference type="PANTHER" id="PTHR46743">
    <property type="entry name" value="TEICHOIC ACIDS EXPORT ATP-BINDING PROTEIN TAGH"/>
    <property type="match status" value="1"/>
</dbReference>
<dbReference type="InterPro" id="IPR003593">
    <property type="entry name" value="AAA+_ATPase"/>
</dbReference>
<evidence type="ECO:0000256" key="1">
    <source>
        <dbReference type="ARBA" id="ARBA00005417"/>
    </source>
</evidence>
<keyword evidence="2" id="KW-0813">Transport</keyword>
<dbReference type="Proteomes" id="UP000293589">
    <property type="component" value="Chromosome"/>
</dbReference>
<reference evidence="6 7" key="1">
    <citation type="submission" date="2019-01" db="EMBL/GenBank/DDBJ databases">
        <title>Complete genome sequence of Bifidobacterium gallinarum CACC 514.</title>
        <authorList>
            <person name="Jung M."/>
        </authorList>
    </citation>
    <scope>NUCLEOTIDE SEQUENCE [LARGE SCALE GENOMIC DNA]</scope>
    <source>
        <strain evidence="6 7">CACC 514</strain>
    </source>
</reference>
<dbReference type="InterPro" id="IPR017871">
    <property type="entry name" value="ABC_transporter-like_CS"/>
</dbReference>
<dbReference type="PANTHER" id="PTHR46743:SF2">
    <property type="entry name" value="TEICHOIC ACIDS EXPORT ATP-BINDING PROTEIN TAGH"/>
    <property type="match status" value="1"/>
</dbReference>
<proteinExistence type="inferred from homology"/>